<dbReference type="Proteomes" id="UP000321901">
    <property type="component" value="Unassembled WGS sequence"/>
</dbReference>
<dbReference type="GO" id="GO:0016887">
    <property type="term" value="F:ATP hydrolysis activity"/>
    <property type="evidence" value="ECO:0007669"/>
    <property type="project" value="InterPro"/>
</dbReference>
<reference evidence="5 6" key="1">
    <citation type="submission" date="2019-07" db="EMBL/GenBank/DDBJ databases">
        <title>Whole genome shotgun sequence of Sporosarcina luteola NBRC 105378.</title>
        <authorList>
            <person name="Hosoyama A."/>
            <person name="Uohara A."/>
            <person name="Ohji S."/>
            <person name="Ichikawa N."/>
        </authorList>
    </citation>
    <scope>NUCLEOTIDE SEQUENCE [LARGE SCALE GENOMIC DNA]</scope>
    <source>
        <strain evidence="5 6">NBRC 105378</strain>
    </source>
</reference>
<evidence type="ECO:0000256" key="1">
    <source>
        <dbReference type="ARBA" id="ARBA00022448"/>
    </source>
</evidence>
<dbReference type="PANTHER" id="PTHR42939:SF3">
    <property type="entry name" value="ABC TRANSPORTER ATP-BINDING COMPONENT"/>
    <property type="match status" value="1"/>
</dbReference>
<dbReference type="SUPFAM" id="SSF52540">
    <property type="entry name" value="P-loop containing nucleoside triphosphate hydrolases"/>
    <property type="match status" value="1"/>
</dbReference>
<sequence length="291" mass="32773">MEHVIELKNVNKSFDRFQVSDVSLAFKKGFVTGIIGSNGAGKSTIIKMMLNLQQPDSGDVRVFGMDYSSSEKNIKDRIGFIFSEDVLYDELTLHDQRKIIAPCYRQWDDALFHQYCEMFELPLKQKMKSFSKGMKMKATLAIALSHHADLFIMDEPTAGLDPVFRREFLEIMQDIMLDGNKTIILSTHIMSDLSSIADYITYVEKGKIVFSKEMHDIEENYALVRGGIELLDSDTEQYFLSVKKTGAGFEALTSDAVAVEMLFGANVVIEKASLEDIMYYSQGGKTVAAVD</sequence>
<evidence type="ECO:0000313" key="6">
    <source>
        <dbReference type="Proteomes" id="UP000321901"/>
    </source>
</evidence>
<dbReference type="InterPro" id="IPR017871">
    <property type="entry name" value="ABC_transporter-like_CS"/>
</dbReference>
<dbReference type="GO" id="GO:0005524">
    <property type="term" value="F:ATP binding"/>
    <property type="evidence" value="ECO:0007669"/>
    <property type="project" value="UniProtKB-KW"/>
</dbReference>
<keyword evidence="1" id="KW-0813">Transport</keyword>
<dbReference type="InterPro" id="IPR051782">
    <property type="entry name" value="ABC_Transporter_VariousFunc"/>
</dbReference>
<comment type="caution">
    <text evidence="5">The sequence shown here is derived from an EMBL/GenBank/DDBJ whole genome shotgun (WGS) entry which is preliminary data.</text>
</comment>
<accession>A0A511Z8Q8</accession>
<dbReference type="Gene3D" id="3.40.50.300">
    <property type="entry name" value="P-loop containing nucleotide triphosphate hydrolases"/>
    <property type="match status" value="1"/>
</dbReference>
<evidence type="ECO:0000313" key="5">
    <source>
        <dbReference type="EMBL" id="GEN83803.1"/>
    </source>
</evidence>
<dbReference type="AlphaFoldDB" id="A0A511Z8Q8"/>
<dbReference type="Pfam" id="PF00005">
    <property type="entry name" value="ABC_tran"/>
    <property type="match status" value="1"/>
</dbReference>
<dbReference type="InterPro" id="IPR027417">
    <property type="entry name" value="P-loop_NTPase"/>
</dbReference>
<evidence type="ECO:0000259" key="4">
    <source>
        <dbReference type="PROSITE" id="PS50893"/>
    </source>
</evidence>
<dbReference type="OrthoDB" id="9804819at2"/>
<name>A0A511Z8Q8_9BACL</name>
<dbReference type="EMBL" id="BJYL01000027">
    <property type="protein sequence ID" value="GEN83803.1"/>
    <property type="molecule type" value="Genomic_DNA"/>
</dbReference>
<keyword evidence="2" id="KW-0547">Nucleotide-binding</keyword>
<dbReference type="SMART" id="SM00382">
    <property type="entry name" value="AAA"/>
    <property type="match status" value="1"/>
</dbReference>
<dbReference type="PROSITE" id="PS50893">
    <property type="entry name" value="ABC_TRANSPORTER_2"/>
    <property type="match status" value="1"/>
</dbReference>
<dbReference type="CDD" id="cd03230">
    <property type="entry name" value="ABC_DR_subfamily_A"/>
    <property type="match status" value="1"/>
</dbReference>
<feature type="domain" description="ABC transporter" evidence="4">
    <location>
        <begin position="5"/>
        <end position="230"/>
    </location>
</feature>
<evidence type="ECO:0000256" key="2">
    <source>
        <dbReference type="ARBA" id="ARBA00022741"/>
    </source>
</evidence>
<keyword evidence="3 5" id="KW-0067">ATP-binding</keyword>
<proteinExistence type="predicted"/>
<organism evidence="5 6">
    <name type="scientific">Sporosarcina luteola</name>
    <dbReference type="NCBI Taxonomy" id="582850"/>
    <lineage>
        <taxon>Bacteria</taxon>
        <taxon>Bacillati</taxon>
        <taxon>Bacillota</taxon>
        <taxon>Bacilli</taxon>
        <taxon>Bacillales</taxon>
        <taxon>Caryophanaceae</taxon>
        <taxon>Sporosarcina</taxon>
    </lineage>
</organism>
<protein>
    <submittedName>
        <fullName evidence="5">ABC transporter ATP-binding protein</fullName>
    </submittedName>
</protein>
<dbReference type="PROSITE" id="PS00211">
    <property type="entry name" value="ABC_TRANSPORTER_1"/>
    <property type="match status" value="1"/>
</dbReference>
<dbReference type="PANTHER" id="PTHR42939">
    <property type="entry name" value="ABC TRANSPORTER ATP-BINDING PROTEIN ALBC-RELATED"/>
    <property type="match status" value="1"/>
</dbReference>
<gene>
    <name evidence="5" type="ORF">SLU01_21150</name>
</gene>
<dbReference type="RefSeq" id="WP_147058070.1">
    <property type="nucleotide sequence ID" value="NZ_BJYL01000027.1"/>
</dbReference>
<evidence type="ECO:0000256" key="3">
    <source>
        <dbReference type="ARBA" id="ARBA00022840"/>
    </source>
</evidence>
<keyword evidence="6" id="KW-1185">Reference proteome</keyword>
<dbReference type="InterPro" id="IPR003593">
    <property type="entry name" value="AAA+_ATPase"/>
</dbReference>
<dbReference type="InterPro" id="IPR003439">
    <property type="entry name" value="ABC_transporter-like_ATP-bd"/>
</dbReference>